<dbReference type="Proteomes" id="UP000887580">
    <property type="component" value="Unplaced"/>
</dbReference>
<name>A0AC35F559_9BILA</name>
<sequence length="150" mass="15954">MPNTTALVLPGCRTPSDDSPYYCVCPLENDPIQFRSFFMASQSGGPGSGEVNPLPTSRVPSLLKLSNMSSSNSTSPPTDGGNGLSGGAIAGIVIGSIVGVIMIAIIIFLIIRKVRDQRKNHGEYRPQLEENIHAKDLPYLPPPNIEGHLG</sequence>
<reference evidence="2" key="1">
    <citation type="submission" date="2022-11" db="UniProtKB">
        <authorList>
            <consortium name="WormBaseParasite"/>
        </authorList>
    </citation>
    <scope>IDENTIFICATION</scope>
</reference>
<accession>A0AC35F559</accession>
<organism evidence="1 2">
    <name type="scientific">Panagrolaimus sp. PS1159</name>
    <dbReference type="NCBI Taxonomy" id="55785"/>
    <lineage>
        <taxon>Eukaryota</taxon>
        <taxon>Metazoa</taxon>
        <taxon>Ecdysozoa</taxon>
        <taxon>Nematoda</taxon>
        <taxon>Chromadorea</taxon>
        <taxon>Rhabditida</taxon>
        <taxon>Tylenchina</taxon>
        <taxon>Panagrolaimomorpha</taxon>
        <taxon>Panagrolaimoidea</taxon>
        <taxon>Panagrolaimidae</taxon>
        <taxon>Panagrolaimus</taxon>
    </lineage>
</organism>
<dbReference type="WBParaSite" id="PS1159_v2.g13952.t1">
    <property type="protein sequence ID" value="PS1159_v2.g13952.t1"/>
    <property type="gene ID" value="PS1159_v2.g13952"/>
</dbReference>
<protein>
    <submittedName>
        <fullName evidence="2">Uncharacterized protein</fullName>
    </submittedName>
</protein>
<proteinExistence type="predicted"/>
<evidence type="ECO:0000313" key="1">
    <source>
        <dbReference type="Proteomes" id="UP000887580"/>
    </source>
</evidence>
<evidence type="ECO:0000313" key="2">
    <source>
        <dbReference type="WBParaSite" id="PS1159_v2.g13952.t1"/>
    </source>
</evidence>